<gene>
    <name evidence="2" type="ORF">Ahy_A06g027458</name>
</gene>
<comment type="caution">
    <text evidence="2">The sequence shown here is derived from an EMBL/GenBank/DDBJ whole genome shotgun (WGS) entry which is preliminary data.</text>
</comment>
<name>A0A445CNQ4_ARAHY</name>
<accession>A0A445CNQ4</accession>
<evidence type="ECO:0000313" key="2">
    <source>
        <dbReference type="EMBL" id="RYR52557.1"/>
    </source>
</evidence>
<reference evidence="2 3" key="1">
    <citation type="submission" date="2019-01" db="EMBL/GenBank/DDBJ databases">
        <title>Sequencing of cultivated peanut Arachis hypogaea provides insights into genome evolution and oil improvement.</title>
        <authorList>
            <person name="Chen X."/>
        </authorList>
    </citation>
    <scope>NUCLEOTIDE SEQUENCE [LARGE SCALE GENOMIC DNA]</scope>
    <source>
        <strain evidence="3">cv. Fuhuasheng</strain>
        <tissue evidence="2">Leaves</tissue>
    </source>
</reference>
<keyword evidence="1" id="KW-0812">Transmembrane</keyword>
<dbReference type="Proteomes" id="UP000289738">
    <property type="component" value="Chromosome A06"/>
</dbReference>
<sequence length="104" mass="11917">MGREKLTNSRIEIWGQAVQAQEAQVLLVGVHQALQAQDSSVAFAILLPELFVLLLVVSRLLWGSIWPTWACWASRSTRPSMSFPGSRRRRLLFVTRNDLEMFLY</sequence>
<dbReference type="EMBL" id="SDMP01000006">
    <property type="protein sequence ID" value="RYR52557.1"/>
    <property type="molecule type" value="Genomic_DNA"/>
</dbReference>
<organism evidence="2 3">
    <name type="scientific">Arachis hypogaea</name>
    <name type="common">Peanut</name>
    <dbReference type="NCBI Taxonomy" id="3818"/>
    <lineage>
        <taxon>Eukaryota</taxon>
        <taxon>Viridiplantae</taxon>
        <taxon>Streptophyta</taxon>
        <taxon>Embryophyta</taxon>
        <taxon>Tracheophyta</taxon>
        <taxon>Spermatophyta</taxon>
        <taxon>Magnoliopsida</taxon>
        <taxon>eudicotyledons</taxon>
        <taxon>Gunneridae</taxon>
        <taxon>Pentapetalae</taxon>
        <taxon>rosids</taxon>
        <taxon>fabids</taxon>
        <taxon>Fabales</taxon>
        <taxon>Fabaceae</taxon>
        <taxon>Papilionoideae</taxon>
        <taxon>50 kb inversion clade</taxon>
        <taxon>dalbergioids sensu lato</taxon>
        <taxon>Dalbergieae</taxon>
        <taxon>Pterocarpus clade</taxon>
        <taxon>Arachis</taxon>
    </lineage>
</organism>
<keyword evidence="1" id="KW-0472">Membrane</keyword>
<keyword evidence="1" id="KW-1133">Transmembrane helix</keyword>
<keyword evidence="3" id="KW-1185">Reference proteome</keyword>
<evidence type="ECO:0000313" key="3">
    <source>
        <dbReference type="Proteomes" id="UP000289738"/>
    </source>
</evidence>
<proteinExistence type="predicted"/>
<evidence type="ECO:0000256" key="1">
    <source>
        <dbReference type="SAM" id="Phobius"/>
    </source>
</evidence>
<feature type="transmembrane region" description="Helical" evidence="1">
    <location>
        <begin position="41"/>
        <end position="62"/>
    </location>
</feature>
<protein>
    <submittedName>
        <fullName evidence="2">Uncharacterized protein</fullName>
    </submittedName>
</protein>
<dbReference type="AlphaFoldDB" id="A0A445CNQ4"/>